<sequence>MNRSVTSATYVRNISYSLRRQLSDFLDPHETWKDLIVAIRKPSGEPRYTQHHVRRFEGLMAQGKSVTVELLNDWGTTNSTVGELVDILRSLNLLAAANLLLPGMISNSPFYLVAPPTLLLGEEEAQHPPSASSLQTRMLEEDGGGDTGGCIIFSKKISFKVLKTGFPRFLYSELMRITRNFDDRSISDGGSRIGEGGFGTVYKGLLDSRPVAVKKLNMPLESLQLQFNQEIQTLKLLKHQNLVDMVGFSSDEQHLCIVYALMANGSLLDRLACLDGSPPLSWKQRCSVAEGAARGLEYLHSNHHVHRDVKSANILLDENYVAKISDFGLTRASANRTSATMMTERIVGTRAYMAPEALRGEVTPKSDRFTVLLRLFYWILHEAAHILENRPLKDVWTISMHLLMLLLVECFASKSQKYIFIDLIYFINTGLWSFVSDFQTQSVFYNMK</sequence>
<dbReference type="InterPro" id="IPR011029">
    <property type="entry name" value="DEATH-like_dom_sf"/>
</dbReference>
<dbReference type="GO" id="GO:0005524">
    <property type="term" value="F:ATP binding"/>
    <property type="evidence" value="ECO:0007669"/>
    <property type="project" value="UniProtKB-UniRule"/>
</dbReference>
<dbReference type="InterPro" id="IPR017441">
    <property type="entry name" value="Protein_kinase_ATP_BS"/>
</dbReference>
<dbReference type="InterPro" id="IPR000719">
    <property type="entry name" value="Prot_kinase_dom"/>
</dbReference>
<dbReference type="Pfam" id="PF00069">
    <property type="entry name" value="Pkinase"/>
    <property type="match status" value="1"/>
</dbReference>
<dbReference type="SMART" id="SM00220">
    <property type="entry name" value="S_TKc"/>
    <property type="match status" value="1"/>
</dbReference>
<protein>
    <submittedName>
        <fullName evidence="5">Interleukin-1 receptor-associated kinase 4</fullName>
    </submittedName>
</protein>
<dbReference type="GeneTree" id="ENSGT00940000158792"/>
<feature type="domain" description="Protein kinase" evidence="4">
    <location>
        <begin position="187"/>
        <end position="448"/>
    </location>
</feature>
<evidence type="ECO:0000259" key="4">
    <source>
        <dbReference type="PROSITE" id="PS50011"/>
    </source>
</evidence>
<evidence type="ECO:0000256" key="1">
    <source>
        <dbReference type="ARBA" id="ARBA00022741"/>
    </source>
</evidence>
<evidence type="ECO:0000313" key="5">
    <source>
        <dbReference type="Ensembl" id="ENSOMEP00000026651.1"/>
    </source>
</evidence>
<dbReference type="Gene3D" id="1.10.510.10">
    <property type="entry name" value="Transferase(Phosphotransferase) domain 1"/>
    <property type="match status" value="1"/>
</dbReference>
<name>A0A3B3D9U0_ORYME</name>
<dbReference type="PANTHER" id="PTHR47989">
    <property type="entry name" value="OS01G0750732 PROTEIN"/>
    <property type="match status" value="1"/>
</dbReference>
<dbReference type="GO" id="GO:0004672">
    <property type="term" value="F:protein kinase activity"/>
    <property type="evidence" value="ECO:0007669"/>
    <property type="project" value="InterPro"/>
</dbReference>
<dbReference type="PANTHER" id="PTHR47989:SF47">
    <property type="entry name" value="SERINE_THREONINE-PROTEIN KINASE PBL28-RELATED"/>
    <property type="match status" value="1"/>
</dbReference>
<accession>A0A3B3D9U0</accession>
<dbReference type="Gene3D" id="3.30.200.20">
    <property type="entry name" value="Phosphorylase Kinase, domain 1"/>
    <property type="match status" value="1"/>
</dbReference>
<organism evidence="5 6">
    <name type="scientific">Oryzias melastigma</name>
    <name type="common">Marine medaka</name>
    <dbReference type="NCBI Taxonomy" id="30732"/>
    <lineage>
        <taxon>Eukaryota</taxon>
        <taxon>Metazoa</taxon>
        <taxon>Chordata</taxon>
        <taxon>Craniata</taxon>
        <taxon>Vertebrata</taxon>
        <taxon>Euteleostomi</taxon>
        <taxon>Actinopterygii</taxon>
        <taxon>Neopterygii</taxon>
        <taxon>Teleostei</taxon>
        <taxon>Neoteleostei</taxon>
        <taxon>Acanthomorphata</taxon>
        <taxon>Ovalentaria</taxon>
        <taxon>Atherinomorphae</taxon>
        <taxon>Beloniformes</taxon>
        <taxon>Adrianichthyidae</taxon>
        <taxon>Oryziinae</taxon>
        <taxon>Oryzias</taxon>
    </lineage>
</organism>
<dbReference type="SUPFAM" id="SSF47986">
    <property type="entry name" value="DEATH domain"/>
    <property type="match status" value="1"/>
</dbReference>
<dbReference type="OMA" id="IILEDWG"/>
<dbReference type="InterPro" id="IPR011009">
    <property type="entry name" value="Kinase-like_dom_sf"/>
</dbReference>
<keyword evidence="6" id="KW-1185">Reference proteome</keyword>
<reference evidence="5" key="1">
    <citation type="submission" date="2025-08" db="UniProtKB">
        <authorList>
            <consortium name="Ensembl"/>
        </authorList>
    </citation>
    <scope>IDENTIFICATION</scope>
</reference>
<evidence type="ECO:0000256" key="3">
    <source>
        <dbReference type="PROSITE-ProRule" id="PRU10141"/>
    </source>
</evidence>
<dbReference type="PaxDb" id="30732-ENSOMEP00000026651"/>
<dbReference type="SUPFAM" id="SSF56112">
    <property type="entry name" value="Protein kinase-like (PK-like)"/>
    <property type="match status" value="1"/>
</dbReference>
<evidence type="ECO:0000313" key="6">
    <source>
        <dbReference type="Proteomes" id="UP000261560"/>
    </source>
</evidence>
<dbReference type="PROSITE" id="PS00107">
    <property type="entry name" value="PROTEIN_KINASE_ATP"/>
    <property type="match status" value="1"/>
</dbReference>
<dbReference type="AlphaFoldDB" id="A0A3B3D9U0"/>
<dbReference type="Proteomes" id="UP000261560">
    <property type="component" value="Unplaced"/>
</dbReference>
<dbReference type="Gene3D" id="1.10.533.10">
    <property type="entry name" value="Death Domain, Fas"/>
    <property type="match status" value="1"/>
</dbReference>
<reference evidence="5" key="2">
    <citation type="submission" date="2025-09" db="UniProtKB">
        <authorList>
            <consortium name="Ensembl"/>
        </authorList>
    </citation>
    <scope>IDENTIFICATION</scope>
</reference>
<feature type="binding site" evidence="3">
    <location>
        <position position="215"/>
    </location>
    <ligand>
        <name>ATP</name>
        <dbReference type="ChEBI" id="CHEBI:30616"/>
    </ligand>
</feature>
<proteinExistence type="predicted"/>
<keyword evidence="1 3" id="KW-0547">Nucleotide-binding</keyword>
<dbReference type="Ensembl" id="ENSOMET00000004072.1">
    <property type="protein sequence ID" value="ENSOMEP00000026651.1"/>
    <property type="gene ID" value="ENSOMEG00000008582.1"/>
</dbReference>
<dbReference type="STRING" id="30732.ENSOMEP00000026651"/>
<dbReference type="PROSITE" id="PS50011">
    <property type="entry name" value="PROTEIN_KINASE_DOM"/>
    <property type="match status" value="1"/>
</dbReference>
<keyword evidence="2 3" id="KW-0067">ATP-binding</keyword>
<evidence type="ECO:0000256" key="2">
    <source>
        <dbReference type="ARBA" id="ARBA00022840"/>
    </source>
</evidence>
<dbReference type="FunFam" id="1.10.533.10:FF:000028">
    <property type="entry name" value="Interleukin 1 receptor-associated kinase 4"/>
    <property type="match status" value="1"/>
</dbReference>